<evidence type="ECO:0000313" key="4">
    <source>
        <dbReference type="Proteomes" id="UP001597544"/>
    </source>
</evidence>
<feature type="signal peptide" evidence="2">
    <location>
        <begin position="1"/>
        <end position="18"/>
    </location>
</feature>
<organism evidence="3 4">
    <name type="scientific">Pontibacter locisalis</name>
    <dbReference type="NCBI Taxonomy" id="1719035"/>
    <lineage>
        <taxon>Bacteria</taxon>
        <taxon>Pseudomonadati</taxon>
        <taxon>Bacteroidota</taxon>
        <taxon>Cytophagia</taxon>
        <taxon>Cytophagales</taxon>
        <taxon>Hymenobacteraceae</taxon>
        <taxon>Pontibacter</taxon>
    </lineage>
</organism>
<dbReference type="RefSeq" id="WP_377510297.1">
    <property type="nucleotide sequence ID" value="NZ_JBHULU010000021.1"/>
</dbReference>
<keyword evidence="2" id="KW-0732">Signal</keyword>
<feature type="region of interest" description="Disordered" evidence="1">
    <location>
        <begin position="20"/>
        <end position="42"/>
    </location>
</feature>
<evidence type="ECO:0000313" key="3">
    <source>
        <dbReference type="EMBL" id="MFD2515482.1"/>
    </source>
</evidence>
<gene>
    <name evidence="3" type="ORF">ACFSRY_16535</name>
</gene>
<reference evidence="4" key="1">
    <citation type="journal article" date="2019" name="Int. J. Syst. Evol. Microbiol.">
        <title>The Global Catalogue of Microorganisms (GCM) 10K type strain sequencing project: providing services to taxonomists for standard genome sequencing and annotation.</title>
        <authorList>
            <consortium name="The Broad Institute Genomics Platform"/>
            <consortium name="The Broad Institute Genome Sequencing Center for Infectious Disease"/>
            <person name="Wu L."/>
            <person name="Ma J."/>
        </authorList>
    </citation>
    <scope>NUCLEOTIDE SEQUENCE [LARGE SCALE GENOMIC DNA]</scope>
    <source>
        <strain evidence="4">KCTC 42498</strain>
    </source>
</reference>
<name>A0ABW5IP94_9BACT</name>
<accession>A0ABW5IP94</accession>
<evidence type="ECO:0000256" key="1">
    <source>
        <dbReference type="SAM" id="MobiDB-lite"/>
    </source>
</evidence>
<proteinExistence type="predicted"/>
<comment type="caution">
    <text evidence="3">The sequence shown here is derived from an EMBL/GenBank/DDBJ whole genome shotgun (WGS) entry which is preliminary data.</text>
</comment>
<feature type="compositionally biased region" description="Polar residues" evidence="1">
    <location>
        <begin position="22"/>
        <end position="34"/>
    </location>
</feature>
<keyword evidence="4" id="KW-1185">Reference proteome</keyword>
<dbReference type="EMBL" id="JBHULU010000021">
    <property type="protein sequence ID" value="MFD2515482.1"/>
    <property type="molecule type" value="Genomic_DNA"/>
</dbReference>
<sequence>MRKLLLLALLPFLSCKHAPENPNVTPPTDHSVTENAKAGTEPHEDSTYITYLVDTTGLAQEPDTPIKLLLEGTFHKREVWKGAEKNKWFGLFYENKKYILKPTSFQVIPTFDPVADATHSEKGKKVISGREIVGETPNTLFFISGLSGIKEGIVDTASFNKVVLPVNKSLSYTLNKKEYTIQAFGDSVKLPSKEYAYQSYGWKVSGNKKGQRIEQTLAEDDFFEDSIYVLLWAGDLDRDGIPDLLLDLSNHYNISRVALFLSSEAEAGKLYKKVAVFETSGS</sequence>
<feature type="chain" id="PRO_5046204845" description="Lipoprotein" evidence="2">
    <location>
        <begin position="19"/>
        <end position="282"/>
    </location>
</feature>
<protein>
    <recommendedName>
        <fullName evidence="5">Lipoprotein</fullName>
    </recommendedName>
</protein>
<evidence type="ECO:0000256" key="2">
    <source>
        <dbReference type="SAM" id="SignalP"/>
    </source>
</evidence>
<evidence type="ECO:0008006" key="5">
    <source>
        <dbReference type="Google" id="ProtNLM"/>
    </source>
</evidence>
<dbReference type="Proteomes" id="UP001597544">
    <property type="component" value="Unassembled WGS sequence"/>
</dbReference>